<dbReference type="CDD" id="cd00560">
    <property type="entry name" value="PanC"/>
    <property type="match status" value="1"/>
</dbReference>
<evidence type="ECO:0000256" key="7">
    <source>
        <dbReference type="ARBA" id="ARBA00048258"/>
    </source>
</evidence>
<feature type="binding site" evidence="8">
    <location>
        <begin position="26"/>
        <end position="33"/>
    </location>
    <ligand>
        <name>ATP</name>
        <dbReference type="ChEBI" id="CHEBI:30616"/>
    </ligand>
</feature>
<dbReference type="Proteomes" id="UP000067461">
    <property type="component" value="Chromosome"/>
</dbReference>
<feature type="binding site" evidence="8">
    <location>
        <position position="57"/>
    </location>
    <ligand>
        <name>(R)-pantoate</name>
        <dbReference type="ChEBI" id="CHEBI:15980"/>
    </ligand>
</feature>
<keyword evidence="5 8" id="KW-0547">Nucleotide-binding</keyword>
<evidence type="ECO:0000256" key="2">
    <source>
        <dbReference type="ARBA" id="ARBA00009256"/>
    </source>
</evidence>
<dbReference type="EC" id="6.3.2.1" evidence="8"/>
<evidence type="ECO:0000256" key="1">
    <source>
        <dbReference type="ARBA" id="ARBA00004990"/>
    </source>
</evidence>
<evidence type="ECO:0000256" key="8">
    <source>
        <dbReference type="HAMAP-Rule" id="MF_00158"/>
    </source>
</evidence>
<dbReference type="GO" id="GO:0004592">
    <property type="term" value="F:pantoate-beta-alanine ligase activity"/>
    <property type="evidence" value="ECO:0007669"/>
    <property type="project" value="UniProtKB-UniRule"/>
</dbReference>
<dbReference type="PANTHER" id="PTHR21299">
    <property type="entry name" value="CYTIDYLATE KINASE/PANTOATE-BETA-ALANINE LIGASE"/>
    <property type="match status" value="1"/>
</dbReference>
<dbReference type="InterPro" id="IPR042176">
    <property type="entry name" value="Pantoate_ligase_C"/>
</dbReference>
<dbReference type="GO" id="GO:0015940">
    <property type="term" value="P:pantothenate biosynthetic process"/>
    <property type="evidence" value="ECO:0007669"/>
    <property type="project" value="UniProtKB-UniRule"/>
</dbReference>
<proteinExistence type="inferred from homology"/>
<dbReference type="KEGG" id="cbaa:SRAA_0844"/>
<evidence type="ECO:0000313" key="10">
    <source>
        <dbReference type="Proteomes" id="UP000067461"/>
    </source>
</evidence>
<dbReference type="RefSeq" id="WP_045531161.1">
    <property type="nucleotide sequence ID" value="NZ_AP014568.1"/>
</dbReference>
<keyword evidence="8" id="KW-0963">Cytoplasm</keyword>
<organism evidence="9 10">
    <name type="scientific">Serpentinimonas raichei</name>
    <dbReference type="NCBI Taxonomy" id="1458425"/>
    <lineage>
        <taxon>Bacteria</taxon>
        <taxon>Pseudomonadati</taxon>
        <taxon>Pseudomonadota</taxon>
        <taxon>Betaproteobacteria</taxon>
        <taxon>Burkholderiales</taxon>
        <taxon>Comamonadaceae</taxon>
        <taxon>Serpentinimonas</taxon>
    </lineage>
</organism>
<evidence type="ECO:0000256" key="4">
    <source>
        <dbReference type="ARBA" id="ARBA00022655"/>
    </source>
</evidence>
<dbReference type="GO" id="GO:0005829">
    <property type="term" value="C:cytosol"/>
    <property type="evidence" value="ECO:0007669"/>
    <property type="project" value="TreeGrafter"/>
</dbReference>
<protein>
    <recommendedName>
        <fullName evidence="8">Pantothenate synthetase</fullName>
        <shortName evidence="8">PS</shortName>
        <ecNumber evidence="8">6.3.2.1</ecNumber>
    </recommendedName>
    <alternativeName>
        <fullName evidence="8">Pantoate--beta-alanine ligase</fullName>
    </alternativeName>
    <alternativeName>
        <fullName evidence="8">Pantoate-activating enzyme</fullName>
    </alternativeName>
</protein>
<comment type="caution">
    <text evidence="8">Lacks conserved residue(s) required for the propagation of feature annotation.</text>
</comment>
<keyword evidence="3 8" id="KW-0436">Ligase</keyword>
<dbReference type="InterPro" id="IPR003721">
    <property type="entry name" value="Pantoate_ligase"/>
</dbReference>
<accession>A0A060NMF2</accession>
<dbReference type="PANTHER" id="PTHR21299:SF1">
    <property type="entry name" value="PANTOATE--BETA-ALANINE LIGASE"/>
    <property type="match status" value="1"/>
</dbReference>
<gene>
    <name evidence="8" type="primary">panC</name>
    <name evidence="9" type="ORF">SRAA_0844</name>
</gene>
<keyword evidence="10" id="KW-1185">Reference proteome</keyword>
<comment type="function">
    <text evidence="8">Catalyzes the condensation of pantoate with beta-alanine in an ATP-dependent reaction via a pantoyl-adenylate intermediate.</text>
</comment>
<reference evidence="9 10" key="1">
    <citation type="journal article" date="2014" name="Nat. Commun.">
        <title>Physiological and genomic features of highly alkaliphilic hydrogen-utilizing Betaproteobacteria from a continental serpentinizing site.</title>
        <authorList>
            <person name="Suzuki S."/>
            <person name="Kuenen J.G."/>
            <person name="Schipper K."/>
            <person name="van der Velde S."/>
            <person name="Ishii S."/>
            <person name="Wu A."/>
            <person name="Sorokin D.Y."/>
            <person name="Tenney A."/>
            <person name="Meng X.Y."/>
            <person name="Morrill P.L."/>
            <person name="Kamagata Y."/>
            <person name="Muyzer G."/>
            <person name="Nealson K.H."/>
        </authorList>
    </citation>
    <scope>NUCLEOTIDE SEQUENCE [LARGE SCALE GENOMIC DNA]</scope>
    <source>
        <strain evidence="9 10">A1</strain>
    </source>
</reference>
<evidence type="ECO:0000256" key="3">
    <source>
        <dbReference type="ARBA" id="ARBA00022598"/>
    </source>
</evidence>
<feature type="binding site" evidence="8">
    <location>
        <position position="57"/>
    </location>
    <ligand>
        <name>beta-alanine</name>
        <dbReference type="ChEBI" id="CHEBI:57966"/>
    </ligand>
</feature>
<dbReference type="UniPathway" id="UPA00028">
    <property type="reaction ID" value="UER00005"/>
</dbReference>
<keyword evidence="6 8" id="KW-0067">ATP-binding</keyword>
<comment type="subcellular location">
    <subcellularLocation>
        <location evidence="8">Cytoplasm</location>
    </subcellularLocation>
</comment>
<dbReference type="SUPFAM" id="SSF52374">
    <property type="entry name" value="Nucleotidylyl transferase"/>
    <property type="match status" value="1"/>
</dbReference>
<feature type="active site" description="Proton donor" evidence="8">
    <location>
        <position position="33"/>
    </location>
</feature>
<dbReference type="NCBIfam" id="TIGR00018">
    <property type="entry name" value="panC"/>
    <property type="match status" value="1"/>
</dbReference>
<keyword evidence="4 8" id="KW-0566">Pantothenate biosynthesis</keyword>
<evidence type="ECO:0000256" key="5">
    <source>
        <dbReference type="ARBA" id="ARBA00022741"/>
    </source>
</evidence>
<dbReference type="GO" id="GO:0005524">
    <property type="term" value="F:ATP binding"/>
    <property type="evidence" value="ECO:0007669"/>
    <property type="project" value="UniProtKB-KW"/>
</dbReference>
<dbReference type="Gene3D" id="3.40.50.620">
    <property type="entry name" value="HUPs"/>
    <property type="match status" value="1"/>
</dbReference>
<dbReference type="EMBL" id="AP014568">
    <property type="protein sequence ID" value="BAO80698.1"/>
    <property type="molecule type" value="Genomic_DNA"/>
</dbReference>
<dbReference type="STRING" id="1458425.SRAA_0844"/>
<evidence type="ECO:0000313" key="9">
    <source>
        <dbReference type="EMBL" id="BAO80698.1"/>
    </source>
</evidence>
<feature type="binding site" evidence="8">
    <location>
        <begin position="149"/>
        <end position="152"/>
    </location>
    <ligand>
        <name>ATP</name>
        <dbReference type="ChEBI" id="CHEBI:30616"/>
    </ligand>
</feature>
<sequence length="299" mass="32883">MRIFHRIPELRAHLARFDRPAFVPTMGNLHAGHLALVQQARPLGDTTVASIFVNRLQFLPHEDFDSYPRTFETDCAQLEAAGCEVLFAPSEPELYPQPQRYKVQPPAELADMLEGQFRPGFFTGVCTVVMKLFQIVFGQSKGGGHAVFGQKDYQQWLVLRQMVQQFALPVTVHGAPTERAPDGLALSSRNAYLSAAERAEAVQLNRALRSLAQALADEKWDGAGGAGDLAAQEQQAVAQLNARGWQTDYLTVRRCSDLQPPAATELAGCRTGQDSQAGQLLALGAARLGRTRLIDNWVF</sequence>
<comment type="pathway">
    <text evidence="1 8">Cofactor biosynthesis; (R)-pantothenate biosynthesis; (R)-pantothenate from (R)-pantoate and beta-alanine: step 1/1.</text>
</comment>
<dbReference type="InterPro" id="IPR014729">
    <property type="entry name" value="Rossmann-like_a/b/a_fold"/>
</dbReference>
<dbReference type="Pfam" id="PF02569">
    <property type="entry name" value="Pantoate_ligase"/>
    <property type="match status" value="1"/>
</dbReference>
<dbReference type="AlphaFoldDB" id="A0A060NMF2"/>
<comment type="similarity">
    <text evidence="2 8">Belongs to the pantothenate synthetase family.</text>
</comment>
<dbReference type="HAMAP" id="MF_00158">
    <property type="entry name" value="PanC"/>
    <property type="match status" value="1"/>
</dbReference>
<comment type="miscellaneous">
    <text evidence="8">The reaction proceeds by a bi uni uni bi ping pong mechanism.</text>
</comment>
<feature type="binding site" evidence="8">
    <location>
        <begin position="186"/>
        <end position="189"/>
    </location>
    <ligand>
        <name>ATP</name>
        <dbReference type="ChEBI" id="CHEBI:30616"/>
    </ligand>
</feature>
<dbReference type="OrthoDB" id="9773087at2"/>
<name>A0A060NMF2_9BURK</name>
<dbReference type="Gene3D" id="3.30.1300.10">
    <property type="entry name" value="Pantoate-beta-alanine ligase, C-terminal domain"/>
    <property type="match status" value="1"/>
</dbReference>
<dbReference type="HOGENOM" id="CLU_047148_0_0_4"/>
<comment type="catalytic activity">
    <reaction evidence="7 8">
        <text>(R)-pantoate + beta-alanine + ATP = (R)-pantothenate + AMP + diphosphate + H(+)</text>
        <dbReference type="Rhea" id="RHEA:10912"/>
        <dbReference type="ChEBI" id="CHEBI:15378"/>
        <dbReference type="ChEBI" id="CHEBI:15980"/>
        <dbReference type="ChEBI" id="CHEBI:29032"/>
        <dbReference type="ChEBI" id="CHEBI:30616"/>
        <dbReference type="ChEBI" id="CHEBI:33019"/>
        <dbReference type="ChEBI" id="CHEBI:57966"/>
        <dbReference type="ChEBI" id="CHEBI:456215"/>
        <dbReference type="EC" id="6.3.2.1"/>
    </reaction>
</comment>
<evidence type="ECO:0000256" key="6">
    <source>
        <dbReference type="ARBA" id="ARBA00022840"/>
    </source>
</evidence>
<feature type="binding site" evidence="8">
    <location>
        <position position="155"/>
    </location>
    <ligand>
        <name>(R)-pantoate</name>
        <dbReference type="ChEBI" id="CHEBI:15980"/>
    </ligand>
</feature>
<comment type="subunit">
    <text evidence="8">Homodimer.</text>
</comment>